<feature type="compositionally biased region" description="Basic and acidic residues" evidence="3">
    <location>
        <begin position="526"/>
        <end position="539"/>
    </location>
</feature>
<keyword evidence="6" id="KW-1185">Reference proteome</keyword>
<evidence type="ECO:0000313" key="6">
    <source>
        <dbReference type="Proteomes" id="UP001476247"/>
    </source>
</evidence>
<accession>A0ABP9XNX4</accession>
<evidence type="ECO:0000259" key="4">
    <source>
        <dbReference type="PROSITE" id="PS50102"/>
    </source>
</evidence>
<reference evidence="5 6" key="1">
    <citation type="submission" date="2024-04" db="EMBL/GenBank/DDBJ databases">
        <title>genome sequences of Mucor flavus KT1a and Helicostylum pulchrum KT1b strains isolation_sourced from the surface of a dry-aged beef.</title>
        <authorList>
            <person name="Toyotome T."/>
            <person name="Hosono M."/>
            <person name="Torimaru M."/>
            <person name="Fukuda K."/>
            <person name="Mikami N."/>
        </authorList>
    </citation>
    <scope>NUCLEOTIDE SEQUENCE [LARGE SCALE GENOMIC DNA]</scope>
    <source>
        <strain evidence="5 6">KT1b</strain>
    </source>
</reference>
<dbReference type="Gene3D" id="3.30.70.330">
    <property type="match status" value="4"/>
</dbReference>
<dbReference type="SMART" id="SM00360">
    <property type="entry name" value="RRM"/>
    <property type="match status" value="4"/>
</dbReference>
<sequence>MKRSNEGQQPSEQDALDSNKRQRFTQSDYGDVYAQYGMMSQYAQANPFAQPTAQSGYAAYQQPMYSMYGTGQSMMASQYGGGYPQQFPTAAPTYAPNPQPLVGEATRTIYLGNVDQSMQPHEILGLVRTGMIESYRPCYEKTCAFLAFVDSASAQGFFQEYLSKKLVIHNIEIKVGWGKPNTFSNMLRVQIQGGATRCVYLGRLTEVHTEEYISNAVRKFGDIENVKIIADKNIAFVHFLSISSAVKCVASLPKEPEWAAVKVNYGKDHCAARNDFSQFGGGFQGFGQQQQQQMGYDAYNGYNTMPANPMVPSTNVLRTLYVGNIHPDTKTEDLCNSIRGGNLLQIRYLPEKHIAFVTFMDASTALTVYNHAQTAGLVVRGRKLRVGWGKPSTVSTLVSQAILQGATRNIYIGGIPESLTEDKLKADFSSFGEIELVNTFREKKCAFVNFTSISNAVTAISAMRLNPDYAEFKLNYGKDRCGNAFKTMNRKNHVPGAAPTGASAVEDALGDDEVKKDPSPPSNETAEVKAEAKAESKQE</sequence>
<name>A0ABP9XNX4_9FUNG</name>
<feature type="region of interest" description="Disordered" evidence="3">
    <location>
        <begin position="1"/>
        <end position="24"/>
    </location>
</feature>
<dbReference type="InterPro" id="IPR000504">
    <property type="entry name" value="RRM_dom"/>
</dbReference>
<evidence type="ECO:0000256" key="2">
    <source>
        <dbReference type="PROSITE-ProRule" id="PRU00176"/>
    </source>
</evidence>
<dbReference type="Pfam" id="PF00076">
    <property type="entry name" value="RRM_1"/>
    <property type="match status" value="2"/>
</dbReference>
<dbReference type="SUPFAM" id="SSF54928">
    <property type="entry name" value="RNA-binding domain, RBD"/>
    <property type="match status" value="2"/>
</dbReference>
<keyword evidence="1 2" id="KW-0694">RNA-binding</keyword>
<dbReference type="EMBL" id="BAABUJ010000005">
    <property type="protein sequence ID" value="GAA5795757.1"/>
    <property type="molecule type" value="Genomic_DNA"/>
</dbReference>
<dbReference type="InterPro" id="IPR035979">
    <property type="entry name" value="RBD_domain_sf"/>
</dbReference>
<dbReference type="PANTHER" id="PTHR14089">
    <property type="entry name" value="PRE-MRNA-SPLICING FACTOR RBM22"/>
    <property type="match status" value="1"/>
</dbReference>
<feature type="domain" description="RRM" evidence="4">
    <location>
        <begin position="318"/>
        <end position="391"/>
    </location>
</feature>
<evidence type="ECO:0000256" key="1">
    <source>
        <dbReference type="ARBA" id="ARBA00022884"/>
    </source>
</evidence>
<feature type="compositionally biased region" description="Polar residues" evidence="3">
    <location>
        <begin position="1"/>
        <end position="12"/>
    </location>
</feature>
<comment type="caution">
    <text evidence="5">The sequence shown here is derived from an EMBL/GenBank/DDBJ whole genome shotgun (WGS) entry which is preliminary data.</text>
</comment>
<proteinExistence type="predicted"/>
<dbReference type="InterPro" id="IPR039171">
    <property type="entry name" value="Cwc2/Slt11"/>
</dbReference>
<feature type="domain" description="RRM" evidence="4">
    <location>
        <begin position="197"/>
        <end position="268"/>
    </location>
</feature>
<dbReference type="PANTHER" id="PTHR14089:SF8">
    <property type="entry name" value="RNA-BINDING PROTEIN MRN1"/>
    <property type="match status" value="1"/>
</dbReference>
<organism evidence="5 6">
    <name type="scientific">Helicostylum pulchrum</name>
    <dbReference type="NCBI Taxonomy" id="562976"/>
    <lineage>
        <taxon>Eukaryota</taxon>
        <taxon>Fungi</taxon>
        <taxon>Fungi incertae sedis</taxon>
        <taxon>Mucoromycota</taxon>
        <taxon>Mucoromycotina</taxon>
        <taxon>Mucoromycetes</taxon>
        <taxon>Mucorales</taxon>
        <taxon>Mucorineae</taxon>
        <taxon>Mucoraceae</taxon>
        <taxon>Helicostylum</taxon>
    </lineage>
</organism>
<feature type="region of interest" description="Disordered" evidence="3">
    <location>
        <begin position="489"/>
        <end position="539"/>
    </location>
</feature>
<dbReference type="InterPro" id="IPR012677">
    <property type="entry name" value="Nucleotide-bd_a/b_plait_sf"/>
</dbReference>
<protein>
    <recommendedName>
        <fullName evidence="4">RRM domain-containing protein</fullName>
    </recommendedName>
</protein>
<gene>
    <name evidence="5" type="ORF">HPULCUR_001119</name>
</gene>
<evidence type="ECO:0000313" key="5">
    <source>
        <dbReference type="EMBL" id="GAA5795757.1"/>
    </source>
</evidence>
<evidence type="ECO:0000256" key="3">
    <source>
        <dbReference type="SAM" id="MobiDB-lite"/>
    </source>
</evidence>
<feature type="domain" description="RRM" evidence="4">
    <location>
        <begin position="408"/>
        <end position="479"/>
    </location>
</feature>
<dbReference type="Proteomes" id="UP001476247">
    <property type="component" value="Unassembled WGS sequence"/>
</dbReference>
<dbReference type="PROSITE" id="PS50102">
    <property type="entry name" value="RRM"/>
    <property type="match status" value="3"/>
</dbReference>